<dbReference type="Gene3D" id="1.10.10.60">
    <property type="entry name" value="Homeodomain-like"/>
    <property type="match status" value="1"/>
</dbReference>
<reference evidence="2 3" key="1">
    <citation type="submission" date="2020-08" db="EMBL/GenBank/DDBJ databases">
        <title>Novel species isolated from subtropical streams in China.</title>
        <authorList>
            <person name="Lu H."/>
        </authorList>
    </citation>
    <scope>NUCLEOTIDE SEQUENCE [LARGE SCALE GENOMIC DNA]</scope>
    <source>
        <strain evidence="2 3">CY22W</strain>
    </source>
</reference>
<dbReference type="EMBL" id="JACOGD010000002">
    <property type="protein sequence ID" value="MBC3931148.1"/>
    <property type="molecule type" value="Genomic_DNA"/>
</dbReference>
<dbReference type="SMART" id="SM00342">
    <property type="entry name" value="HTH_ARAC"/>
    <property type="match status" value="1"/>
</dbReference>
<feature type="domain" description="HTH araC/xylS-type" evidence="1">
    <location>
        <begin position="154"/>
        <end position="255"/>
    </location>
</feature>
<dbReference type="PROSITE" id="PS01124">
    <property type="entry name" value="HTH_ARAC_FAMILY_2"/>
    <property type="match status" value="1"/>
</dbReference>
<accession>A0ABR7A2N0</accession>
<sequence>MKYQTFPPLPQLQHLLMHVLVSELDDCDGYIPASPCPSIMLTLRGATQVRMPDHTYQPSPRFLILGPFMNPIHTRYAPGTVTMSVCFRPGMLPQACNLSPVTLAGNSVEMELAFDAQTVQRFLECIDQQEEIAVQAALFQKFLSEILDYKNGKGLGERFLRSHQKMFLPLLELASFFDIGQRQLERRVQDTFGLNLRDMRKLSRYGFCLLHLLSHPTQRGDLTQIAQQFGYYDQAHMHKEFVELTGFSPAHLLRQIASDDTGFWLYRIAPDDFRNLFYAV</sequence>
<dbReference type="RefSeq" id="WP_186902917.1">
    <property type="nucleotide sequence ID" value="NZ_JACOGD010000002.1"/>
</dbReference>
<comment type="caution">
    <text evidence="2">The sequence shown here is derived from an EMBL/GenBank/DDBJ whole genome shotgun (WGS) entry which is preliminary data.</text>
</comment>
<dbReference type="Proteomes" id="UP000654304">
    <property type="component" value="Unassembled WGS sequence"/>
</dbReference>
<dbReference type="InterPro" id="IPR018060">
    <property type="entry name" value="HTH_AraC"/>
</dbReference>
<evidence type="ECO:0000313" key="2">
    <source>
        <dbReference type="EMBL" id="MBC3931148.1"/>
    </source>
</evidence>
<gene>
    <name evidence="2" type="ORF">H8K43_05630</name>
</gene>
<evidence type="ECO:0000259" key="1">
    <source>
        <dbReference type="PROSITE" id="PS01124"/>
    </source>
</evidence>
<name>A0ABR7A2N0_9BURK</name>
<protein>
    <submittedName>
        <fullName evidence="2">AraC family transcriptional regulator</fullName>
    </submittedName>
</protein>
<organism evidence="2 3">
    <name type="scientific">Undibacterium curvum</name>
    <dbReference type="NCBI Taxonomy" id="2762294"/>
    <lineage>
        <taxon>Bacteria</taxon>
        <taxon>Pseudomonadati</taxon>
        <taxon>Pseudomonadota</taxon>
        <taxon>Betaproteobacteria</taxon>
        <taxon>Burkholderiales</taxon>
        <taxon>Oxalobacteraceae</taxon>
        <taxon>Undibacterium</taxon>
    </lineage>
</organism>
<dbReference type="Pfam" id="PF12833">
    <property type="entry name" value="HTH_18"/>
    <property type="match status" value="1"/>
</dbReference>
<proteinExistence type="predicted"/>
<evidence type="ECO:0000313" key="3">
    <source>
        <dbReference type="Proteomes" id="UP000654304"/>
    </source>
</evidence>
<keyword evidence="3" id="KW-1185">Reference proteome</keyword>